<feature type="region of interest" description="Disordered" evidence="1">
    <location>
        <begin position="468"/>
        <end position="640"/>
    </location>
</feature>
<comment type="caution">
    <text evidence="3">The sequence shown here is derived from an EMBL/GenBank/DDBJ whole genome shotgun (WGS) entry which is preliminary data.</text>
</comment>
<dbReference type="SMART" id="SM00293">
    <property type="entry name" value="PWWP"/>
    <property type="match status" value="1"/>
</dbReference>
<feature type="compositionally biased region" description="Basic and acidic residues" evidence="1">
    <location>
        <begin position="765"/>
        <end position="778"/>
    </location>
</feature>
<feature type="compositionally biased region" description="Basic and acidic residues" evidence="1">
    <location>
        <begin position="785"/>
        <end position="809"/>
    </location>
</feature>
<dbReference type="Gene3D" id="2.30.30.140">
    <property type="match status" value="1"/>
</dbReference>
<feature type="region of interest" description="Disordered" evidence="1">
    <location>
        <begin position="892"/>
        <end position="926"/>
    </location>
</feature>
<dbReference type="PROSITE" id="PS50812">
    <property type="entry name" value="PWWP"/>
    <property type="match status" value="1"/>
</dbReference>
<dbReference type="CDD" id="cd05162">
    <property type="entry name" value="PWWP"/>
    <property type="match status" value="1"/>
</dbReference>
<reference evidence="3" key="1">
    <citation type="submission" date="2023-10" db="EMBL/GenBank/DDBJ databases">
        <title>Chromosome-level genome of the transformable northern wattle, Acacia crassicarpa.</title>
        <authorList>
            <person name="Massaro I."/>
            <person name="Sinha N.R."/>
            <person name="Poethig S."/>
            <person name="Leichty A.R."/>
        </authorList>
    </citation>
    <scope>NUCLEOTIDE SEQUENCE</scope>
    <source>
        <strain evidence="3">Acra3RX</strain>
        <tissue evidence="3">Leaf</tissue>
    </source>
</reference>
<feature type="region of interest" description="Disordered" evidence="1">
    <location>
        <begin position="115"/>
        <end position="177"/>
    </location>
</feature>
<feature type="compositionally biased region" description="Polar residues" evidence="1">
    <location>
        <begin position="543"/>
        <end position="552"/>
    </location>
</feature>
<evidence type="ECO:0000313" key="4">
    <source>
        <dbReference type="Proteomes" id="UP001293593"/>
    </source>
</evidence>
<dbReference type="EMBL" id="JAWXYG010000002">
    <property type="protein sequence ID" value="KAK4282399.1"/>
    <property type="molecule type" value="Genomic_DNA"/>
</dbReference>
<dbReference type="Pfam" id="PF00855">
    <property type="entry name" value="PWWP"/>
    <property type="match status" value="1"/>
</dbReference>
<dbReference type="SUPFAM" id="SSF63748">
    <property type="entry name" value="Tudor/PWWP/MBT"/>
    <property type="match status" value="1"/>
</dbReference>
<proteinExistence type="predicted"/>
<sequence>MGTVETRSKTSMEGSSLAPANDKPRGPESESKTLKEALVGSKEGSREVRVRFSSNGNGDLGDGEEEVVDSRAVAAKTPIQRGREIDISNPNDCQGLGDSEMNGVSSLLKMRESGRNVSFSHGGGSDSADRLNSNRAYTERRTRAADSSTGDGSIGVGVEKRSNKRKKRESKENNERVVTIEVPIVETSENKDSEEADASDEEYGLSVGDFVWGKIKSHPWWPGRIYDPSDASDYALKLRQKNRFLVAYFGDWTFAWCHPSQLKPFEENFEDMVKQSNSKAFVNAVQDAVLEIGRLFDLKMTNSCVARKSKAEVASLLAKNSGIKDGVLVPENGIEKFATVLFDPVELLSQVKKIAEVIAISSVLELEILKARLSAFYLSRGGYKLPNYHAPQPVPGLEDNRSDETLAKGSRKETTVQGPSDEEYSLPVSPKRGEANHSTGTRLHHRRKQKSIAEIIRVDNDLHTKVNEGVENEVVSPGKITGSSGRKKRKSLEDTMTTTQVQKMQESPPSNDQNLSISKNGGSGGNQTTNEDTLSHLKKKKQNIGNNSAQSKTESDRAPVIREENLNRKEGKEQIDKGFLSRERKKSKYLSPPFTTPNRGQRKGDRETTSVNDSSKAPISEKITRAAGELLGTPTPMKNNGQAIQETIPKEPAAIQENFAKEHSIDHDLTDNLNSQTLEGKNGTIDLKKIQVSPGEVISEIRSAALNPKVPKDIKFSDKIVGFVSVFRSSMYRQGSFFTLCNKRQSGRKRKNPESESQTSRKSPKVTDETSPNHDSEKRKRRKKMDTVSDMPKEKAAAENKKTGKKGGDKNVSAAAFILSFGPGSSLPSKSELIKLYGQFGALNESETDVFYTSYTARVCFTKTADAKVAFNHSKNVSPFGSSDVKFEIGHHQVGSKPGEHGGKPKTKASPARKKDRTTAKPSASQSPIIEISNLNFIKQKLEAMNKMLEGLEGMPSDILKKKIESDIKGLLESVKKMAESSSS</sequence>
<feature type="compositionally biased region" description="Basic and acidic residues" evidence="1">
    <location>
        <begin position="1"/>
        <end position="10"/>
    </location>
</feature>
<dbReference type="PANTHER" id="PTHR42851">
    <property type="entry name" value="ALDOLASE-RELATED"/>
    <property type="match status" value="1"/>
</dbReference>
<feature type="compositionally biased region" description="Basic and acidic residues" evidence="1">
    <location>
        <begin position="553"/>
        <end position="582"/>
    </location>
</feature>
<organism evidence="3 4">
    <name type="scientific">Acacia crassicarpa</name>
    <name type="common">northern wattle</name>
    <dbReference type="NCBI Taxonomy" id="499986"/>
    <lineage>
        <taxon>Eukaryota</taxon>
        <taxon>Viridiplantae</taxon>
        <taxon>Streptophyta</taxon>
        <taxon>Embryophyta</taxon>
        <taxon>Tracheophyta</taxon>
        <taxon>Spermatophyta</taxon>
        <taxon>Magnoliopsida</taxon>
        <taxon>eudicotyledons</taxon>
        <taxon>Gunneridae</taxon>
        <taxon>Pentapetalae</taxon>
        <taxon>rosids</taxon>
        <taxon>fabids</taxon>
        <taxon>Fabales</taxon>
        <taxon>Fabaceae</taxon>
        <taxon>Caesalpinioideae</taxon>
        <taxon>mimosoid clade</taxon>
        <taxon>Acacieae</taxon>
        <taxon>Acacia</taxon>
    </lineage>
</organism>
<evidence type="ECO:0000256" key="1">
    <source>
        <dbReference type="SAM" id="MobiDB-lite"/>
    </source>
</evidence>
<dbReference type="AlphaFoldDB" id="A0AAE1N3I7"/>
<protein>
    <recommendedName>
        <fullName evidence="2">PWWP domain-containing protein</fullName>
    </recommendedName>
</protein>
<evidence type="ECO:0000259" key="2">
    <source>
        <dbReference type="PROSITE" id="PS50812"/>
    </source>
</evidence>
<dbReference type="InterPro" id="IPR000313">
    <property type="entry name" value="PWWP_dom"/>
</dbReference>
<keyword evidence="4" id="KW-1185">Reference proteome</keyword>
<feature type="region of interest" description="Disordered" evidence="1">
    <location>
        <begin position="1"/>
        <end position="67"/>
    </location>
</feature>
<feature type="compositionally biased region" description="Polar residues" evidence="1">
    <location>
        <begin position="494"/>
        <end position="532"/>
    </location>
</feature>
<gene>
    <name evidence="3" type="ORF">QN277_013781</name>
</gene>
<name>A0AAE1N3I7_9FABA</name>
<evidence type="ECO:0000313" key="3">
    <source>
        <dbReference type="EMBL" id="KAK4282399.1"/>
    </source>
</evidence>
<feature type="domain" description="PWWP" evidence="2">
    <location>
        <begin position="207"/>
        <end position="268"/>
    </location>
</feature>
<dbReference type="PANTHER" id="PTHR42851:SF12">
    <property type="entry name" value="PWWP DOMAIN PROTEIN"/>
    <property type="match status" value="1"/>
</dbReference>
<feature type="region of interest" description="Disordered" evidence="1">
    <location>
        <begin position="407"/>
        <end position="454"/>
    </location>
</feature>
<feature type="compositionally biased region" description="Basic residues" evidence="1">
    <location>
        <begin position="904"/>
        <end position="916"/>
    </location>
</feature>
<dbReference type="Proteomes" id="UP001293593">
    <property type="component" value="Unassembled WGS sequence"/>
</dbReference>
<feature type="region of interest" description="Disordered" evidence="1">
    <location>
        <begin position="743"/>
        <end position="809"/>
    </location>
</feature>
<dbReference type="InterPro" id="IPR053063">
    <property type="entry name" value="PWWP_domain_containing_PDP"/>
</dbReference>
<accession>A0AAE1N3I7</accession>
<feature type="region of interest" description="Disordered" evidence="1">
    <location>
        <begin position="81"/>
        <end position="103"/>
    </location>
</feature>
<feature type="compositionally biased region" description="Basic and acidic residues" evidence="1">
    <location>
        <begin position="22"/>
        <end position="35"/>
    </location>
</feature>